<keyword evidence="1" id="KW-0472">Membrane</keyword>
<reference evidence="2 3" key="1">
    <citation type="submission" date="2016-10" db="EMBL/GenBank/DDBJ databases">
        <authorList>
            <person name="de Groot N.N."/>
        </authorList>
    </citation>
    <scope>NUCLEOTIDE SEQUENCE [LARGE SCALE GENOMIC DNA]</scope>
    <source>
        <strain evidence="2 3">DSM 12992</strain>
    </source>
</reference>
<sequence>MFNISVDKKLLKILLPLTACIIFILILLTLFIKNNDINKLNKISKNIVHVNASLKFIEKDGVFDSLSASELLQDKKSSLNDLINNLNELKLNNSNLEPLKKDLSNYINLNLNLYDCSLDILNNKNPENFETSYKKLVDNEKAILISTQNFSKTKLSISFPKEANTFFANLNKYVNNLYKLTREKDIKDEQKRDFILNMNNIYDSFSNLKQDFKPALIKIREDNRDLSVLLYDIKDKKSSFSDIKNKSYSVSIPIGGESCYETLEEMLNSYNSYINSLEQSVKNEIALLNESSSKKNIDDIYEDTFNKYSDFLDYLEAFETAINLYKN</sequence>
<protein>
    <submittedName>
        <fullName evidence="2">Uncharacterized protein</fullName>
    </submittedName>
</protein>
<dbReference type="OrthoDB" id="1934233at2"/>
<evidence type="ECO:0000313" key="3">
    <source>
        <dbReference type="Proteomes" id="UP000199263"/>
    </source>
</evidence>
<dbReference type="Proteomes" id="UP000199263">
    <property type="component" value="Unassembled WGS sequence"/>
</dbReference>
<dbReference type="RefSeq" id="WP_090090886.1">
    <property type="nucleotide sequence ID" value="NZ_FOMG01000010.1"/>
</dbReference>
<keyword evidence="1" id="KW-0812">Transmembrane</keyword>
<dbReference type="AlphaFoldDB" id="A0A1I1MJJ5"/>
<keyword evidence="1" id="KW-1133">Transmembrane helix</keyword>
<evidence type="ECO:0000256" key="1">
    <source>
        <dbReference type="SAM" id="Phobius"/>
    </source>
</evidence>
<accession>A0A1I1MJJ5</accession>
<evidence type="ECO:0000313" key="2">
    <source>
        <dbReference type="EMBL" id="SFC82813.1"/>
    </source>
</evidence>
<gene>
    <name evidence="2" type="ORF">SAMN05421842_110101</name>
</gene>
<organism evidence="2 3">
    <name type="scientific">Clostridium uliginosum</name>
    <dbReference type="NCBI Taxonomy" id="119641"/>
    <lineage>
        <taxon>Bacteria</taxon>
        <taxon>Bacillati</taxon>
        <taxon>Bacillota</taxon>
        <taxon>Clostridia</taxon>
        <taxon>Eubacteriales</taxon>
        <taxon>Clostridiaceae</taxon>
        <taxon>Clostridium</taxon>
    </lineage>
</organism>
<name>A0A1I1MJJ5_9CLOT</name>
<proteinExistence type="predicted"/>
<feature type="transmembrane region" description="Helical" evidence="1">
    <location>
        <begin position="13"/>
        <end position="32"/>
    </location>
</feature>
<dbReference type="STRING" id="119641.SAMN05421842_110101"/>
<dbReference type="EMBL" id="FOMG01000010">
    <property type="protein sequence ID" value="SFC82813.1"/>
    <property type="molecule type" value="Genomic_DNA"/>
</dbReference>
<keyword evidence="3" id="KW-1185">Reference proteome</keyword>